<evidence type="ECO:0000313" key="1">
    <source>
        <dbReference type="EMBL" id="KAK3773007.1"/>
    </source>
</evidence>
<gene>
    <name evidence="1" type="ORF">RRG08_036340</name>
</gene>
<reference evidence="1" key="1">
    <citation type="journal article" date="2023" name="G3 (Bethesda)">
        <title>A reference genome for the long-term kleptoplast-retaining sea slug Elysia crispata morphotype clarki.</title>
        <authorList>
            <person name="Eastman K.E."/>
            <person name="Pendleton A.L."/>
            <person name="Shaikh M.A."/>
            <person name="Suttiyut T."/>
            <person name="Ogas R."/>
            <person name="Tomko P."/>
            <person name="Gavelis G."/>
            <person name="Widhalm J.R."/>
            <person name="Wisecaver J.H."/>
        </authorList>
    </citation>
    <scope>NUCLEOTIDE SEQUENCE</scope>
    <source>
        <strain evidence="1">ECLA1</strain>
    </source>
</reference>
<keyword evidence="2" id="KW-1185">Reference proteome</keyword>
<name>A0AAE0ZQY9_9GAST</name>
<accession>A0AAE0ZQY9</accession>
<dbReference type="EMBL" id="JAWDGP010003572">
    <property type="protein sequence ID" value="KAK3773007.1"/>
    <property type="molecule type" value="Genomic_DNA"/>
</dbReference>
<organism evidence="1 2">
    <name type="scientific">Elysia crispata</name>
    <name type="common">lettuce slug</name>
    <dbReference type="NCBI Taxonomy" id="231223"/>
    <lineage>
        <taxon>Eukaryota</taxon>
        <taxon>Metazoa</taxon>
        <taxon>Spiralia</taxon>
        <taxon>Lophotrochozoa</taxon>
        <taxon>Mollusca</taxon>
        <taxon>Gastropoda</taxon>
        <taxon>Heterobranchia</taxon>
        <taxon>Euthyneura</taxon>
        <taxon>Panpulmonata</taxon>
        <taxon>Sacoglossa</taxon>
        <taxon>Placobranchoidea</taxon>
        <taxon>Plakobranchidae</taxon>
        <taxon>Elysia</taxon>
    </lineage>
</organism>
<protein>
    <submittedName>
        <fullName evidence="1">Uncharacterized protein</fullName>
    </submittedName>
</protein>
<comment type="caution">
    <text evidence="1">The sequence shown here is derived from an EMBL/GenBank/DDBJ whole genome shotgun (WGS) entry which is preliminary data.</text>
</comment>
<dbReference type="AlphaFoldDB" id="A0AAE0ZQY9"/>
<dbReference type="Proteomes" id="UP001283361">
    <property type="component" value="Unassembled WGS sequence"/>
</dbReference>
<proteinExistence type="predicted"/>
<sequence>MFVYFEMTPLSGYARTHALFGVVSQRNFIHSQSSTAVSELPERNLNAMLSTMYDVIACRSRAYVGKGARRDEGRRASS</sequence>
<evidence type="ECO:0000313" key="2">
    <source>
        <dbReference type="Proteomes" id="UP001283361"/>
    </source>
</evidence>